<gene>
    <name evidence="2" type="ORF">NCTC11432_00837</name>
</gene>
<evidence type="ECO:0000313" key="2">
    <source>
        <dbReference type="EMBL" id="VEE05258.1"/>
    </source>
</evidence>
<dbReference type="STRING" id="525257.HMPREF0204_13641"/>
<dbReference type="InterPro" id="IPR018958">
    <property type="entry name" value="Knr4/Smi1-like_dom"/>
</dbReference>
<dbReference type="GeneID" id="93022005"/>
<dbReference type="PANTHER" id="PTHR47432:SF1">
    <property type="entry name" value="CELL WALL ASSEMBLY REGULATOR SMI1"/>
    <property type="match status" value="1"/>
</dbReference>
<dbReference type="AlphaFoldDB" id="A0A448AY99"/>
<dbReference type="RefSeq" id="WP_002979300.1">
    <property type="nucleotide sequence ID" value="NZ_CP068486.1"/>
</dbReference>
<sequence length="183" mass="21151">MENTLQELDIHLKRIRPDFYASLQDSLGENAINKLEEKYDIRIPQDLKALYLWKNGQESSSYDAFVNNSVFMPLEQSLDTAQELTSMIGTDFDIENWWNRHWIPIFHNGGGSYICYDTEGTFTGNKGQILEFWNRDADRNVIASSLGSFLKQLNDYYKGLSADHTDEFIAVEKENGYPLNFSL</sequence>
<dbReference type="SUPFAM" id="SSF160631">
    <property type="entry name" value="SMI1/KNR4-like"/>
    <property type="match status" value="1"/>
</dbReference>
<organism evidence="2 3">
    <name type="scientific">Chryseobacterium gleum</name>
    <name type="common">Flavobacterium gleum</name>
    <dbReference type="NCBI Taxonomy" id="250"/>
    <lineage>
        <taxon>Bacteria</taxon>
        <taxon>Pseudomonadati</taxon>
        <taxon>Bacteroidota</taxon>
        <taxon>Flavobacteriia</taxon>
        <taxon>Flavobacteriales</taxon>
        <taxon>Weeksellaceae</taxon>
        <taxon>Chryseobacterium group</taxon>
        <taxon>Chryseobacterium</taxon>
    </lineage>
</organism>
<reference evidence="2 3" key="1">
    <citation type="submission" date="2018-12" db="EMBL/GenBank/DDBJ databases">
        <authorList>
            <consortium name="Pathogen Informatics"/>
        </authorList>
    </citation>
    <scope>NUCLEOTIDE SEQUENCE [LARGE SCALE GENOMIC DNA]</scope>
    <source>
        <strain evidence="2 3">NCTC11432</strain>
    </source>
</reference>
<dbReference type="OrthoDB" id="6989522at2"/>
<proteinExistence type="predicted"/>
<evidence type="ECO:0000259" key="1">
    <source>
        <dbReference type="SMART" id="SM00860"/>
    </source>
</evidence>
<dbReference type="Proteomes" id="UP000279227">
    <property type="component" value="Chromosome"/>
</dbReference>
<dbReference type="Gene3D" id="3.40.1580.10">
    <property type="entry name" value="SMI1/KNR4-like"/>
    <property type="match status" value="1"/>
</dbReference>
<dbReference type="SMART" id="SM00860">
    <property type="entry name" value="SMI1_KNR4"/>
    <property type="match status" value="1"/>
</dbReference>
<dbReference type="PANTHER" id="PTHR47432">
    <property type="entry name" value="CELL WALL ASSEMBLY REGULATOR SMI1"/>
    <property type="match status" value="1"/>
</dbReference>
<name>A0A448AY99_CHRGE</name>
<dbReference type="InterPro" id="IPR037883">
    <property type="entry name" value="Knr4/Smi1-like_sf"/>
</dbReference>
<dbReference type="KEGG" id="cgle:NCTC11432_00837"/>
<dbReference type="Pfam" id="PF09346">
    <property type="entry name" value="SMI1_KNR4"/>
    <property type="match status" value="1"/>
</dbReference>
<dbReference type="EMBL" id="LR134289">
    <property type="protein sequence ID" value="VEE05258.1"/>
    <property type="molecule type" value="Genomic_DNA"/>
</dbReference>
<evidence type="ECO:0000313" key="3">
    <source>
        <dbReference type="Proteomes" id="UP000279227"/>
    </source>
</evidence>
<protein>
    <submittedName>
        <fullName evidence="2">SMI1 / KNR4 family</fullName>
    </submittedName>
</protein>
<dbReference type="InterPro" id="IPR051873">
    <property type="entry name" value="KNR4/SMI1_regulator"/>
</dbReference>
<accession>A0A448AY99</accession>
<feature type="domain" description="Knr4/Smi1-like" evidence="1">
    <location>
        <begin position="26"/>
        <end position="152"/>
    </location>
</feature>